<keyword evidence="2" id="KW-1185">Reference proteome</keyword>
<dbReference type="OrthoDB" id="3521766at2"/>
<reference evidence="1 2" key="1">
    <citation type="submission" date="2018-11" db="EMBL/GenBank/DDBJ databases">
        <title>Rufibacter latericius sp. nov., isolated from water in Baiyang Lake.</title>
        <authorList>
            <person name="Yang Y."/>
        </authorList>
    </citation>
    <scope>NUCLEOTIDE SEQUENCE [LARGE SCALE GENOMIC DNA]</scope>
    <source>
        <strain evidence="1 2">R-22-1c-1</strain>
    </source>
</reference>
<dbReference type="SUPFAM" id="SSF50630">
    <property type="entry name" value="Acid proteases"/>
    <property type="match status" value="2"/>
</dbReference>
<dbReference type="AlphaFoldDB" id="A0A3M9MB72"/>
<proteinExistence type="predicted"/>
<accession>A0A3M9MB72</accession>
<evidence type="ECO:0000313" key="2">
    <source>
        <dbReference type="Proteomes" id="UP000272117"/>
    </source>
</evidence>
<dbReference type="InterPro" id="IPR021109">
    <property type="entry name" value="Peptidase_aspartic_dom_sf"/>
</dbReference>
<dbReference type="RefSeq" id="WP_123128766.1">
    <property type="nucleotide sequence ID" value="NZ_RJJD01000021.1"/>
</dbReference>
<protein>
    <recommendedName>
        <fullName evidence="3">Peptidase A2 domain-containing protein</fullName>
    </recommendedName>
</protein>
<sequence>MLFSIRSMLVRCLGMLLLLSGSFLLEAKPLGAKKPERTRQLSLPPLRQSLSLVSLPNFFAGNDSVSSVLPFTRVGNLIMIQARADTTVGSFILDTGAQGLVLNITYFRDYPKMKDSQAQRTSVTGASPEVVKTIVRSFSLGNLQYSRIKADLVNLGHLENTKKVKILGLLGMELFRRCEMIIDYERSLIFLHQIGKKESETYRSSQLQDTLGYNTIPIDLKDNRIIVHTEMVGKKIDFIIDCGAETNILDSRLPNKIFENVVITGRVMLTGTGNRKIEALRGDLKNLRFGNQDIASLPVVITSLENTCFSYDGCINGVLGFDFLSVNDNKIGFNFVKRELYIWK</sequence>
<comment type="caution">
    <text evidence="1">The sequence shown here is derived from an EMBL/GenBank/DDBJ whole genome shotgun (WGS) entry which is preliminary data.</text>
</comment>
<gene>
    <name evidence="1" type="ORF">EFB08_20065</name>
</gene>
<evidence type="ECO:0000313" key="1">
    <source>
        <dbReference type="EMBL" id="RNI22407.1"/>
    </source>
</evidence>
<dbReference type="EMBL" id="RJJD01000021">
    <property type="protein sequence ID" value="RNI22407.1"/>
    <property type="molecule type" value="Genomic_DNA"/>
</dbReference>
<dbReference type="Pfam" id="PF13650">
    <property type="entry name" value="Asp_protease_2"/>
    <property type="match status" value="2"/>
</dbReference>
<evidence type="ECO:0008006" key="3">
    <source>
        <dbReference type="Google" id="ProtNLM"/>
    </source>
</evidence>
<organism evidence="1 2">
    <name type="scientific">Rufibacter latericius</name>
    <dbReference type="NCBI Taxonomy" id="2487040"/>
    <lineage>
        <taxon>Bacteria</taxon>
        <taxon>Pseudomonadati</taxon>
        <taxon>Bacteroidota</taxon>
        <taxon>Cytophagia</taxon>
        <taxon>Cytophagales</taxon>
        <taxon>Hymenobacteraceae</taxon>
        <taxon>Rufibacter</taxon>
    </lineage>
</organism>
<dbReference type="Proteomes" id="UP000272117">
    <property type="component" value="Unassembled WGS sequence"/>
</dbReference>
<name>A0A3M9MB72_9BACT</name>
<dbReference type="Gene3D" id="2.40.70.10">
    <property type="entry name" value="Acid Proteases"/>
    <property type="match status" value="2"/>
</dbReference>